<feature type="domain" description="XdhC- CoxI" evidence="1">
    <location>
        <begin position="124"/>
        <end position="187"/>
    </location>
</feature>
<dbReference type="InterPro" id="IPR003777">
    <property type="entry name" value="XdhC_CoxI"/>
</dbReference>
<dbReference type="InterPro" id="IPR027051">
    <property type="entry name" value="XdhC_Rossmann_dom"/>
</dbReference>
<dbReference type="Proteomes" id="UP001319180">
    <property type="component" value="Unassembled WGS sequence"/>
</dbReference>
<evidence type="ECO:0000259" key="1">
    <source>
        <dbReference type="Pfam" id="PF02625"/>
    </source>
</evidence>
<name>A0AAP2GDV6_9BACT</name>
<evidence type="ECO:0000313" key="3">
    <source>
        <dbReference type="EMBL" id="MBT1687697.1"/>
    </source>
</evidence>
<dbReference type="EMBL" id="JAHESC010000019">
    <property type="protein sequence ID" value="MBT1687697.1"/>
    <property type="molecule type" value="Genomic_DNA"/>
</dbReference>
<dbReference type="PANTHER" id="PTHR30388">
    <property type="entry name" value="ALDEHYDE OXIDOREDUCTASE MOLYBDENUM COFACTOR ASSEMBLY PROTEIN"/>
    <property type="match status" value="1"/>
</dbReference>
<reference evidence="3 4" key="1">
    <citation type="submission" date="2021-05" db="EMBL/GenBank/DDBJ databases">
        <title>A Polyphasic approach of four new species of the genus Ohtaekwangia: Ohtaekwangia histidinii sp. nov., Ohtaekwangia cretensis sp. nov., Ohtaekwangia indiensis sp. nov., Ohtaekwangia reichenbachii sp. nov. from diverse environment.</title>
        <authorList>
            <person name="Octaviana S."/>
        </authorList>
    </citation>
    <scope>NUCLEOTIDE SEQUENCE [LARGE SCALE GENOMIC DNA]</scope>
    <source>
        <strain evidence="3 4">PWU37</strain>
    </source>
</reference>
<evidence type="ECO:0000259" key="2">
    <source>
        <dbReference type="Pfam" id="PF13478"/>
    </source>
</evidence>
<accession>A0AAP2GDV6</accession>
<dbReference type="AlphaFoldDB" id="A0AAP2GDV6"/>
<dbReference type="Gene3D" id="3.40.50.720">
    <property type="entry name" value="NAD(P)-binding Rossmann-like Domain"/>
    <property type="match status" value="1"/>
</dbReference>
<evidence type="ECO:0000313" key="4">
    <source>
        <dbReference type="Proteomes" id="UP001319180"/>
    </source>
</evidence>
<feature type="domain" description="XdhC- CoxI" evidence="1">
    <location>
        <begin position="18"/>
        <end position="81"/>
    </location>
</feature>
<dbReference type="PANTHER" id="PTHR30388:SF6">
    <property type="entry name" value="XANTHINE DEHYDROGENASE SUBUNIT A-RELATED"/>
    <property type="match status" value="1"/>
</dbReference>
<keyword evidence="4" id="KW-1185">Reference proteome</keyword>
<organism evidence="3 4">
    <name type="scientific">Dawidia soli</name>
    <dbReference type="NCBI Taxonomy" id="2782352"/>
    <lineage>
        <taxon>Bacteria</taxon>
        <taxon>Pseudomonadati</taxon>
        <taxon>Bacteroidota</taxon>
        <taxon>Cytophagia</taxon>
        <taxon>Cytophagales</taxon>
        <taxon>Chryseotaleaceae</taxon>
        <taxon>Dawidia</taxon>
    </lineage>
</organism>
<proteinExistence type="predicted"/>
<comment type="caution">
    <text evidence="3">The sequence shown here is derived from an EMBL/GenBank/DDBJ whole genome shotgun (WGS) entry which is preliminary data.</text>
</comment>
<protein>
    <submittedName>
        <fullName evidence="3">XdhC family protein</fullName>
    </submittedName>
</protein>
<dbReference type="Pfam" id="PF13478">
    <property type="entry name" value="XdhC_C"/>
    <property type="match status" value="1"/>
</dbReference>
<dbReference type="InterPro" id="IPR052698">
    <property type="entry name" value="MoCofactor_Util/Proc"/>
</dbReference>
<sequence length="398" mass="43857">MKEFKNILEAYNKVDFTQRRAVLATVVKVRGSSYRSPGARMLITDDGKWVGSISGGCLEGDALRKARQVMSNRVPLTVTYDTSEESNQNLGIGLGCNGIIDVLLEPLDPTDHTNAATFFDSIVKRNLPVALATVFTGDTPTETGRKLLLTEERTILHQTIGQPALADAIATDLATLFATRKSETRQYAVSGTTTEVFIELIQPTVDVIIFGGGFDARPVSQLMKSLGWGVTVTDECVAHIAPLFFPAADKLSLCQRQYIDRDFAITPYTACVLMSHNYEYDRDVLRKLLRTETPYIGILGPRKRFDKMVKEFSNEGITLTADDYHRIHAPIGLDIGAETPDEIAIAIAGEIQGKFSNRSGGFLKYRQAPIHQRDGHSDQVFKQVYLHTPDAARSAQGA</sequence>
<dbReference type="Pfam" id="PF02625">
    <property type="entry name" value="XdhC_CoxI"/>
    <property type="match status" value="2"/>
</dbReference>
<feature type="domain" description="XdhC Rossmann" evidence="2">
    <location>
        <begin position="207"/>
        <end position="351"/>
    </location>
</feature>
<gene>
    <name evidence="3" type="ORF">KK078_14090</name>
</gene>
<dbReference type="RefSeq" id="WP_254090928.1">
    <property type="nucleotide sequence ID" value="NZ_JAHESC010000019.1"/>
</dbReference>